<sequence>MKRALATLAAILLMGAANPPADPYDIVIRGGRVLDGGGNPWVRADVAIKDGRIVQVGTVTGKGAQEIDAKGRYVAPGFIDMMDQSGRALLQSGLAENKIRQGVTTVIAGEGGTPVEAAKITDYFRQLEQQGISVNFGTYYSSAQARGKIIGDGEGRPTPAQMKAMQEEVDTAMRAGVFGISSALIYAPNSFQTTADLIALAKVAGRCNGFYATHMRDESADLLKAINEAIEIGEKGGVKVEIFHLKAAFAPLWGKLMPQAVAAITAARARGVDIAADLYPYTAGGTGLDITVPSWVWSEGRAKGIERLRDPAMRARMKRELAEGSQPGWSNLVEASGGWKNIVLANSHLEKYARFHGKNFQEIGEALGKDPADVSWDILLEAPKRPMALFFMMSEQDIETALRQDWTSIGSDAGASVKFGEIDMLGLPHPRSYGTAPRVIAEYVKRRPVLSLPEAVRKMTSWPAQRMGLSDRGLVREGMRADVVVFDYDKLDDVASWEKPVSSPTGIEAVLVNGKLTFDGKKHTGALAGQVLRHSCPG</sequence>
<proteinExistence type="predicted"/>
<dbReference type="Gene3D" id="3.20.20.140">
    <property type="entry name" value="Metal-dependent hydrolases"/>
    <property type="match status" value="2"/>
</dbReference>
<evidence type="ECO:0000313" key="3">
    <source>
        <dbReference type="EMBL" id="MDT9597880.1"/>
    </source>
</evidence>
<gene>
    <name evidence="3" type="ORF">RQX22_02825</name>
</gene>
<protein>
    <submittedName>
        <fullName evidence="3">D-aminoacylase</fullName>
        <ecNumber evidence="3">3.5.1.-</ecNumber>
    </submittedName>
</protein>
<dbReference type="InterPro" id="IPR050378">
    <property type="entry name" value="Metallo-dep_Hydrolases_sf"/>
</dbReference>
<reference evidence="3 4" key="1">
    <citation type="submission" date="2023-05" db="EMBL/GenBank/DDBJ databases">
        <authorList>
            <person name="Guo Y."/>
        </authorList>
    </citation>
    <scope>NUCLEOTIDE SEQUENCE [LARGE SCALE GENOMIC DNA]</scope>
    <source>
        <strain evidence="3 4">GR2756</strain>
    </source>
</reference>
<evidence type="ECO:0000259" key="2">
    <source>
        <dbReference type="Pfam" id="PF07969"/>
    </source>
</evidence>
<dbReference type="EC" id="3.5.1.-" evidence="3"/>
<accession>A0ABU3Q4M1</accession>
<dbReference type="Pfam" id="PF07969">
    <property type="entry name" value="Amidohydro_3"/>
    <property type="match status" value="1"/>
</dbReference>
<keyword evidence="4" id="KW-1185">Reference proteome</keyword>
<evidence type="ECO:0000313" key="4">
    <source>
        <dbReference type="Proteomes" id="UP001259572"/>
    </source>
</evidence>
<dbReference type="RefSeq" id="WP_315723404.1">
    <property type="nucleotide sequence ID" value="NZ_JAVUPU010000001.1"/>
</dbReference>
<dbReference type="SUPFAM" id="SSF51556">
    <property type="entry name" value="Metallo-dependent hydrolases"/>
    <property type="match status" value="1"/>
</dbReference>
<evidence type="ECO:0000256" key="1">
    <source>
        <dbReference type="SAM" id="SignalP"/>
    </source>
</evidence>
<dbReference type="Gene3D" id="2.30.40.10">
    <property type="entry name" value="Urease, subunit C, domain 1"/>
    <property type="match status" value="1"/>
</dbReference>
<dbReference type="PANTHER" id="PTHR11647:SF1">
    <property type="entry name" value="COLLAPSIN RESPONSE MEDIATOR PROTEIN"/>
    <property type="match status" value="1"/>
</dbReference>
<dbReference type="SUPFAM" id="SSF51338">
    <property type="entry name" value="Composite domain of metallo-dependent hydrolases"/>
    <property type="match status" value="1"/>
</dbReference>
<organism evidence="3 4">
    <name type="scientific">Sphingosinicella rhizophila</name>
    <dbReference type="NCBI Taxonomy" id="3050082"/>
    <lineage>
        <taxon>Bacteria</taxon>
        <taxon>Pseudomonadati</taxon>
        <taxon>Pseudomonadota</taxon>
        <taxon>Alphaproteobacteria</taxon>
        <taxon>Sphingomonadales</taxon>
        <taxon>Sphingosinicellaceae</taxon>
        <taxon>Sphingosinicella</taxon>
    </lineage>
</organism>
<dbReference type="GO" id="GO:0016787">
    <property type="term" value="F:hydrolase activity"/>
    <property type="evidence" value="ECO:0007669"/>
    <property type="project" value="UniProtKB-KW"/>
</dbReference>
<dbReference type="PANTHER" id="PTHR11647">
    <property type="entry name" value="HYDRANTOINASE/DIHYDROPYRIMIDINASE FAMILY MEMBER"/>
    <property type="match status" value="1"/>
</dbReference>
<feature type="signal peptide" evidence="1">
    <location>
        <begin position="1"/>
        <end position="21"/>
    </location>
</feature>
<keyword evidence="3" id="KW-0378">Hydrolase</keyword>
<dbReference type="InterPro" id="IPR032466">
    <property type="entry name" value="Metal_Hydrolase"/>
</dbReference>
<dbReference type="EMBL" id="JAVUPU010000001">
    <property type="protein sequence ID" value="MDT9597880.1"/>
    <property type="molecule type" value="Genomic_DNA"/>
</dbReference>
<name>A0ABU3Q4M1_9SPHN</name>
<comment type="caution">
    <text evidence="3">The sequence shown here is derived from an EMBL/GenBank/DDBJ whole genome shotgun (WGS) entry which is preliminary data.</text>
</comment>
<dbReference type="CDD" id="cd01297">
    <property type="entry name" value="D-aminoacylase"/>
    <property type="match status" value="1"/>
</dbReference>
<dbReference type="Proteomes" id="UP001259572">
    <property type="component" value="Unassembled WGS sequence"/>
</dbReference>
<feature type="chain" id="PRO_5046668015" evidence="1">
    <location>
        <begin position="22"/>
        <end position="538"/>
    </location>
</feature>
<keyword evidence="1" id="KW-0732">Signal</keyword>
<dbReference type="InterPro" id="IPR011059">
    <property type="entry name" value="Metal-dep_hydrolase_composite"/>
</dbReference>
<feature type="domain" description="Amidohydrolase 3" evidence="2">
    <location>
        <begin position="428"/>
        <end position="517"/>
    </location>
</feature>
<dbReference type="InterPro" id="IPR013108">
    <property type="entry name" value="Amidohydro_3"/>
</dbReference>